<dbReference type="PANTHER" id="PTHR14359:SF6">
    <property type="entry name" value="PHOSPHOPANTOTHENOYLCYSTEINE DECARBOXYLASE"/>
    <property type="match status" value="1"/>
</dbReference>
<organism evidence="5 6">
    <name type="scientific">Kwoniella heveanensis BCC8398</name>
    <dbReference type="NCBI Taxonomy" id="1296120"/>
    <lineage>
        <taxon>Eukaryota</taxon>
        <taxon>Fungi</taxon>
        <taxon>Dikarya</taxon>
        <taxon>Basidiomycota</taxon>
        <taxon>Agaricomycotina</taxon>
        <taxon>Tremellomycetes</taxon>
        <taxon>Tremellales</taxon>
        <taxon>Cryptococcaceae</taxon>
        <taxon>Kwoniella</taxon>
    </lineage>
</organism>
<name>A0A1B9H0I5_9TREE</name>
<dbReference type="GO" id="GO:0071513">
    <property type="term" value="C:phosphopantothenoylcysteine decarboxylase complex"/>
    <property type="evidence" value="ECO:0007669"/>
    <property type="project" value="TreeGrafter"/>
</dbReference>
<comment type="similarity">
    <text evidence="2">Belongs to the HFCD (homooligomeric flavin containing Cys decarboxylase) superfamily.</text>
</comment>
<dbReference type="SUPFAM" id="SSF52507">
    <property type="entry name" value="Homo-oligomeric flavin-containing Cys decarboxylases, HFCD"/>
    <property type="match status" value="1"/>
</dbReference>
<dbReference type="STRING" id="1296120.A0A1B9H0I5"/>
<dbReference type="GO" id="GO:0015937">
    <property type="term" value="P:coenzyme A biosynthetic process"/>
    <property type="evidence" value="ECO:0007669"/>
    <property type="project" value="UniProtKB-KW"/>
</dbReference>
<evidence type="ECO:0000256" key="3">
    <source>
        <dbReference type="SAM" id="MobiDB-lite"/>
    </source>
</evidence>
<reference evidence="6" key="2">
    <citation type="submission" date="2013-12" db="EMBL/GenBank/DDBJ databases">
        <title>Evolution of pathogenesis and genome organization in the Tremellales.</title>
        <authorList>
            <person name="Cuomo C."/>
            <person name="Litvintseva A."/>
            <person name="Heitman J."/>
            <person name="Chen Y."/>
            <person name="Sun S."/>
            <person name="Springer D."/>
            <person name="Dromer F."/>
            <person name="Young S."/>
            <person name="Zeng Q."/>
            <person name="Chapman S."/>
            <person name="Gujja S."/>
            <person name="Saif S."/>
            <person name="Birren B."/>
        </authorList>
    </citation>
    <scope>NUCLEOTIDE SEQUENCE [LARGE SCALE GENOMIC DNA]</scope>
    <source>
        <strain evidence="6">BCC8398</strain>
    </source>
</reference>
<dbReference type="InterPro" id="IPR003382">
    <property type="entry name" value="Flavoprotein"/>
</dbReference>
<gene>
    <name evidence="5" type="ORF">I316_01377</name>
</gene>
<feature type="compositionally biased region" description="Polar residues" evidence="3">
    <location>
        <begin position="270"/>
        <end position="303"/>
    </location>
</feature>
<dbReference type="PANTHER" id="PTHR14359">
    <property type="entry name" value="HOMO-OLIGOMERIC FLAVIN CONTAINING CYS DECARBOXYLASE FAMILY"/>
    <property type="match status" value="1"/>
</dbReference>
<dbReference type="Proteomes" id="UP000092666">
    <property type="component" value="Unassembled WGS sequence"/>
</dbReference>
<evidence type="ECO:0000313" key="6">
    <source>
        <dbReference type="Proteomes" id="UP000092666"/>
    </source>
</evidence>
<dbReference type="GO" id="GO:0004633">
    <property type="term" value="F:phosphopantothenoylcysteine decarboxylase activity"/>
    <property type="evidence" value="ECO:0007669"/>
    <property type="project" value="TreeGrafter"/>
</dbReference>
<sequence>MDHLNYAYANMNFGVNATAGSSRLPRKSARPFVSADHRPAAPDGVFRVVLITSGSVASIKAPGIVTALSRAGDIAVQVVSTKSSTHFCNQATVDASLRDAFGLNDGSAVPDDFGVRVWTDEDEWSDWKKVGEPILHIELRRWADLVVVAPCSANTLAKIANGLSDNLATSLLRALSPMTPVILCPAMNTHMYQHKFTAKHLKIVQEELEYLVLGPQGAGTLACGDQGPGKMTDWREIVSIIESFATIHRAKSQEAAPIPYARSAAAATPVSTGTSTTAYSPVPQRSLSTSTQESPYRKSNPSVQADFPVEPTPESARPPTPPTPNRDILVTHGLPSMSKTSPASGSATTSNQGAGADTAANLQTVPGTISKMGPDDIRLKEWKKMENEDYFKVKWWMG</sequence>
<protein>
    <recommendedName>
        <fullName evidence="4">Flavoprotein domain-containing protein</fullName>
    </recommendedName>
</protein>
<accession>A0A1B9H0I5</accession>
<proteinExistence type="inferred from homology"/>
<dbReference type="OrthoDB" id="1532798at2759"/>
<evidence type="ECO:0000259" key="4">
    <source>
        <dbReference type="Pfam" id="PF02441"/>
    </source>
</evidence>
<evidence type="ECO:0000313" key="5">
    <source>
        <dbReference type="EMBL" id="OCF36781.1"/>
    </source>
</evidence>
<dbReference type="InterPro" id="IPR036551">
    <property type="entry name" value="Flavin_trans-like"/>
</dbReference>
<keyword evidence="1" id="KW-0173">Coenzyme A biosynthesis</keyword>
<feature type="compositionally biased region" description="Polar residues" evidence="3">
    <location>
        <begin position="337"/>
        <end position="353"/>
    </location>
</feature>
<keyword evidence="6" id="KW-1185">Reference proteome</keyword>
<evidence type="ECO:0000256" key="2">
    <source>
        <dbReference type="ARBA" id="ARBA00038350"/>
    </source>
</evidence>
<dbReference type="GO" id="GO:0010181">
    <property type="term" value="F:FMN binding"/>
    <property type="evidence" value="ECO:0007669"/>
    <property type="project" value="TreeGrafter"/>
</dbReference>
<dbReference type="AlphaFoldDB" id="A0A1B9H0I5"/>
<feature type="region of interest" description="Disordered" evidence="3">
    <location>
        <begin position="267"/>
        <end position="369"/>
    </location>
</feature>
<dbReference type="Pfam" id="PF02441">
    <property type="entry name" value="Flavoprotein"/>
    <property type="match status" value="1"/>
</dbReference>
<feature type="domain" description="Flavoprotein" evidence="4">
    <location>
        <begin position="47"/>
        <end position="241"/>
    </location>
</feature>
<dbReference type="Gene3D" id="3.40.50.1950">
    <property type="entry name" value="Flavin prenyltransferase-like"/>
    <property type="match status" value="1"/>
</dbReference>
<reference evidence="5 6" key="1">
    <citation type="submission" date="2013-07" db="EMBL/GenBank/DDBJ databases">
        <title>The Genome Sequence of Cryptococcus heveanensis BCC8398.</title>
        <authorList>
            <consortium name="The Broad Institute Genome Sequencing Platform"/>
            <person name="Cuomo C."/>
            <person name="Litvintseva A."/>
            <person name="Chen Y."/>
            <person name="Heitman J."/>
            <person name="Sun S."/>
            <person name="Springer D."/>
            <person name="Dromer F."/>
            <person name="Young S.K."/>
            <person name="Zeng Q."/>
            <person name="Gargeya S."/>
            <person name="Fitzgerald M."/>
            <person name="Abouelleil A."/>
            <person name="Alvarado L."/>
            <person name="Berlin A.M."/>
            <person name="Chapman S.B."/>
            <person name="Dewar J."/>
            <person name="Goldberg J."/>
            <person name="Griggs A."/>
            <person name="Gujja S."/>
            <person name="Hansen M."/>
            <person name="Howarth C."/>
            <person name="Imamovic A."/>
            <person name="Larimer J."/>
            <person name="McCowan C."/>
            <person name="Murphy C."/>
            <person name="Pearson M."/>
            <person name="Priest M."/>
            <person name="Roberts A."/>
            <person name="Saif S."/>
            <person name="Shea T."/>
            <person name="Sykes S."/>
            <person name="Wortman J."/>
            <person name="Nusbaum C."/>
            <person name="Birren B."/>
        </authorList>
    </citation>
    <scope>NUCLEOTIDE SEQUENCE [LARGE SCALE GENOMIC DNA]</scope>
    <source>
        <strain evidence="5 6">BCC8398</strain>
    </source>
</reference>
<evidence type="ECO:0000256" key="1">
    <source>
        <dbReference type="ARBA" id="ARBA00022993"/>
    </source>
</evidence>
<dbReference type="EMBL" id="KI669494">
    <property type="protein sequence ID" value="OCF36781.1"/>
    <property type="molecule type" value="Genomic_DNA"/>
</dbReference>